<dbReference type="AlphaFoldDB" id="A0A2H3KJU6"/>
<evidence type="ECO:0000256" key="10">
    <source>
        <dbReference type="SAM" id="Phobius"/>
    </source>
</evidence>
<keyword evidence="7" id="KW-0645">Protease</keyword>
<evidence type="ECO:0000256" key="6">
    <source>
        <dbReference type="ARBA" id="ARBA00022490"/>
    </source>
</evidence>
<dbReference type="InterPro" id="IPR000073">
    <property type="entry name" value="AB_hydrolase_1"/>
</dbReference>
<feature type="domain" description="AB hydrolase-1" evidence="11">
    <location>
        <begin position="195"/>
        <end position="328"/>
    </location>
</feature>
<dbReference type="PANTHER" id="PTHR43722:SF1">
    <property type="entry name" value="PROLINE IMINOPEPTIDASE"/>
    <property type="match status" value="1"/>
</dbReference>
<dbReference type="PANTHER" id="PTHR43722">
    <property type="entry name" value="PROLINE IMINOPEPTIDASE"/>
    <property type="match status" value="1"/>
</dbReference>
<dbReference type="GO" id="GO:0004177">
    <property type="term" value="F:aminopeptidase activity"/>
    <property type="evidence" value="ECO:0007669"/>
    <property type="project" value="UniProtKB-KW"/>
</dbReference>
<organism evidence="12 13">
    <name type="scientific">Candidatus Chloroploca asiatica</name>
    <dbReference type="NCBI Taxonomy" id="1506545"/>
    <lineage>
        <taxon>Bacteria</taxon>
        <taxon>Bacillati</taxon>
        <taxon>Chloroflexota</taxon>
        <taxon>Chloroflexia</taxon>
        <taxon>Chloroflexales</taxon>
        <taxon>Chloroflexineae</taxon>
        <taxon>Oscillochloridaceae</taxon>
        <taxon>Candidatus Chloroploca</taxon>
    </lineage>
</organism>
<protein>
    <recommendedName>
        <fullName evidence="4">prolyl aminopeptidase</fullName>
        <ecNumber evidence="4">3.4.11.5</ecNumber>
    </recommendedName>
    <alternativeName>
        <fullName evidence="9">Prolyl aminopeptidase</fullName>
    </alternativeName>
</protein>
<evidence type="ECO:0000256" key="4">
    <source>
        <dbReference type="ARBA" id="ARBA00012568"/>
    </source>
</evidence>
<comment type="subcellular location">
    <subcellularLocation>
        <location evidence="2">Cytoplasm</location>
    </subcellularLocation>
</comment>
<keyword evidence="6" id="KW-0963">Cytoplasm</keyword>
<evidence type="ECO:0000256" key="9">
    <source>
        <dbReference type="ARBA" id="ARBA00029605"/>
    </source>
</evidence>
<feature type="transmembrane region" description="Helical" evidence="10">
    <location>
        <begin position="134"/>
        <end position="151"/>
    </location>
</feature>
<dbReference type="SUPFAM" id="SSF53474">
    <property type="entry name" value="alpha/beta-Hydrolases"/>
    <property type="match status" value="1"/>
</dbReference>
<name>A0A2H3KJU6_9CHLR</name>
<dbReference type="InterPro" id="IPR029058">
    <property type="entry name" value="AB_hydrolase_fold"/>
</dbReference>
<dbReference type="EC" id="3.4.11.5" evidence="4"/>
<dbReference type="PRINTS" id="PR00793">
    <property type="entry name" value="PROAMNOPTASE"/>
</dbReference>
<feature type="transmembrane region" description="Helical" evidence="10">
    <location>
        <begin position="93"/>
        <end position="122"/>
    </location>
</feature>
<evidence type="ECO:0000256" key="1">
    <source>
        <dbReference type="ARBA" id="ARBA00001585"/>
    </source>
</evidence>
<dbReference type="GO" id="GO:0006508">
    <property type="term" value="P:proteolysis"/>
    <property type="evidence" value="ECO:0007669"/>
    <property type="project" value="UniProtKB-KW"/>
</dbReference>
<keyword evidence="5" id="KW-0031">Aminopeptidase</keyword>
<evidence type="ECO:0000313" key="13">
    <source>
        <dbReference type="Proteomes" id="UP000220922"/>
    </source>
</evidence>
<feature type="transmembrane region" description="Helical" evidence="10">
    <location>
        <begin position="62"/>
        <end position="81"/>
    </location>
</feature>
<evidence type="ECO:0000256" key="3">
    <source>
        <dbReference type="ARBA" id="ARBA00010088"/>
    </source>
</evidence>
<accession>A0A2H3KJU6</accession>
<feature type="transmembrane region" description="Helical" evidence="10">
    <location>
        <begin position="34"/>
        <end position="55"/>
    </location>
</feature>
<dbReference type="Gene3D" id="3.40.50.1820">
    <property type="entry name" value="alpha/beta hydrolase"/>
    <property type="match status" value="1"/>
</dbReference>
<evidence type="ECO:0000259" key="11">
    <source>
        <dbReference type="Pfam" id="PF00561"/>
    </source>
</evidence>
<proteinExistence type="inferred from homology"/>
<dbReference type="Pfam" id="PF00561">
    <property type="entry name" value="Abhydrolase_1"/>
    <property type="match status" value="1"/>
</dbReference>
<sequence>MTKQRLTTAVASLALTSFSGFLTALYMPRGPVTALHLWIVLLSSLIIGLVGGLALRSRWAYLLLPLIYIITIELTRLNIVGPTVDALRLDNPFGILALIVGRGFHGLVAFPAMWLGIGLGLAWAAGQTPWRQPLLLFLALFVAALAVFNAIPARTPPVLDAEGNPIPGSIAELTKVRLGGQEQAIMLHGRSPDLPVLLYLSGGPGQSDLAYSRVLLADLAQDFIVVGWDQRGAGKSYAALDPTSDLTLDQAIADTIELTNYLRQRFDEEKIYLMGESWGTTLGVLAAQQRPDLYHAWIGSGQMVSQRETDRQLYRDVLALAERTGDTALRDQMVAFGEPPYADVPYPNAIVMNNYPRLETPYTPPRAYIERGTSANLGPYGIFGSEYNFVEKVNVLRGLIDMFSILYPQIQHLDFRQDVPRLDVPVYILDGAAELPARRDLALEWFALLDAPSKQLYTFANAGHSVAFEQFEALRDILTGTVLPETYPPHMRQ</sequence>
<keyword evidence="10" id="KW-0472">Membrane</keyword>
<comment type="caution">
    <text evidence="12">The sequence shown here is derived from an EMBL/GenBank/DDBJ whole genome shotgun (WGS) entry which is preliminary data.</text>
</comment>
<dbReference type="EMBL" id="LYXE01000146">
    <property type="protein sequence ID" value="PDV97438.1"/>
    <property type="molecule type" value="Genomic_DNA"/>
</dbReference>
<comment type="catalytic activity">
    <reaction evidence="1">
        <text>Release of N-terminal proline from a peptide.</text>
        <dbReference type="EC" id="3.4.11.5"/>
    </reaction>
</comment>
<reference evidence="12 13" key="1">
    <citation type="submission" date="2016-05" db="EMBL/GenBank/DDBJ databases">
        <authorList>
            <person name="Lavstsen T."/>
            <person name="Jespersen J.S."/>
        </authorList>
    </citation>
    <scope>NUCLEOTIDE SEQUENCE [LARGE SCALE GENOMIC DNA]</scope>
    <source>
        <strain evidence="12 13">B7-9</strain>
    </source>
</reference>
<gene>
    <name evidence="12" type="ORF">A9Q02_18385</name>
</gene>
<dbReference type="GO" id="GO:0005737">
    <property type="term" value="C:cytoplasm"/>
    <property type="evidence" value="ECO:0007669"/>
    <property type="project" value="UniProtKB-SubCell"/>
</dbReference>
<dbReference type="InterPro" id="IPR002410">
    <property type="entry name" value="Peptidase_S33"/>
</dbReference>
<keyword evidence="10" id="KW-0812">Transmembrane</keyword>
<dbReference type="Proteomes" id="UP000220922">
    <property type="component" value="Unassembled WGS sequence"/>
</dbReference>
<comment type="similarity">
    <text evidence="3">Belongs to the peptidase S33 family.</text>
</comment>
<evidence type="ECO:0000256" key="7">
    <source>
        <dbReference type="ARBA" id="ARBA00022670"/>
    </source>
</evidence>
<keyword evidence="13" id="KW-1185">Reference proteome</keyword>
<evidence type="ECO:0000256" key="8">
    <source>
        <dbReference type="ARBA" id="ARBA00022801"/>
    </source>
</evidence>
<dbReference type="InterPro" id="IPR005944">
    <property type="entry name" value="Pro_iminopeptidase"/>
</dbReference>
<keyword evidence="8" id="KW-0378">Hydrolase</keyword>
<evidence type="ECO:0000256" key="2">
    <source>
        <dbReference type="ARBA" id="ARBA00004496"/>
    </source>
</evidence>
<keyword evidence="10" id="KW-1133">Transmembrane helix</keyword>
<evidence type="ECO:0000313" key="12">
    <source>
        <dbReference type="EMBL" id="PDV97438.1"/>
    </source>
</evidence>
<evidence type="ECO:0000256" key="5">
    <source>
        <dbReference type="ARBA" id="ARBA00022438"/>
    </source>
</evidence>